<organism evidence="7 8">
    <name type="scientific">Candidatus Cryptobacteroides gallistercoris</name>
    <dbReference type="NCBI Taxonomy" id="2840765"/>
    <lineage>
        <taxon>Bacteria</taxon>
        <taxon>Pseudomonadati</taxon>
        <taxon>Bacteroidota</taxon>
        <taxon>Bacteroidia</taxon>
        <taxon>Bacteroidales</taxon>
        <taxon>Candidatus Cryptobacteroides</taxon>
    </lineage>
</organism>
<evidence type="ECO:0000256" key="5">
    <source>
        <dbReference type="SAM" id="MobiDB-lite"/>
    </source>
</evidence>
<dbReference type="InterPro" id="IPR006260">
    <property type="entry name" value="TonB/TolA_C"/>
</dbReference>
<evidence type="ECO:0000256" key="1">
    <source>
        <dbReference type="ARBA" id="ARBA00004167"/>
    </source>
</evidence>
<dbReference type="GO" id="GO:0016020">
    <property type="term" value="C:membrane"/>
    <property type="evidence" value="ECO:0007669"/>
    <property type="project" value="UniProtKB-SubCell"/>
</dbReference>
<accession>A0A940IH59</accession>
<evidence type="ECO:0000256" key="4">
    <source>
        <dbReference type="ARBA" id="ARBA00023136"/>
    </source>
</evidence>
<dbReference type="AlphaFoldDB" id="A0A940IH59"/>
<evidence type="ECO:0000256" key="3">
    <source>
        <dbReference type="ARBA" id="ARBA00022989"/>
    </source>
</evidence>
<keyword evidence="4 6" id="KW-0472">Membrane</keyword>
<dbReference type="EMBL" id="JADIMJ010000123">
    <property type="protein sequence ID" value="MBO8454629.1"/>
    <property type="molecule type" value="Genomic_DNA"/>
</dbReference>
<keyword evidence="2 6" id="KW-0812">Transmembrane</keyword>
<protein>
    <submittedName>
        <fullName evidence="7">Energy transducer TonB</fullName>
    </submittedName>
</protein>
<dbReference type="NCBIfam" id="TIGR01352">
    <property type="entry name" value="tonB_Cterm"/>
    <property type="match status" value="1"/>
</dbReference>
<feature type="compositionally biased region" description="Basic and acidic residues" evidence="5">
    <location>
        <begin position="117"/>
        <end position="128"/>
    </location>
</feature>
<feature type="transmembrane region" description="Helical" evidence="6">
    <location>
        <begin position="21"/>
        <end position="44"/>
    </location>
</feature>
<sequence length="263" mass="28941">MDEQYKKDRARQEKISTAVGISVAVALHISFVCLGVTGGMKYMYPPPEEESLLLDFSDYEAEIPGDIRVGREPMAEDADPEREVELIQQSKAQLEGESLNEAKEAVLDDFGDVETEQPPREPEIDRRALFPAARNKTEKDTLAPQVADKKSDSLKPGHAEGNTDTGETKGKPNARLEGRSVLGTLDKPEYSIQASGTVVVEIWVDRDGKVTSANAGVTGTTVTNEKLWNAATEAALKARFNMKKDAPEKQRGTITYIFRLESE</sequence>
<keyword evidence="3 6" id="KW-1133">Transmembrane helix</keyword>
<dbReference type="Gene3D" id="3.30.1150.10">
    <property type="match status" value="1"/>
</dbReference>
<evidence type="ECO:0000313" key="8">
    <source>
        <dbReference type="Proteomes" id="UP000771749"/>
    </source>
</evidence>
<evidence type="ECO:0000256" key="2">
    <source>
        <dbReference type="ARBA" id="ARBA00022692"/>
    </source>
</evidence>
<dbReference type="SUPFAM" id="SSF74653">
    <property type="entry name" value="TolA/TonB C-terminal domain"/>
    <property type="match status" value="1"/>
</dbReference>
<evidence type="ECO:0000313" key="7">
    <source>
        <dbReference type="EMBL" id="MBO8454629.1"/>
    </source>
</evidence>
<reference evidence="7" key="2">
    <citation type="journal article" date="2021" name="PeerJ">
        <title>Extensive microbial diversity within the chicken gut microbiome revealed by metagenomics and culture.</title>
        <authorList>
            <person name="Gilroy R."/>
            <person name="Ravi A."/>
            <person name="Getino M."/>
            <person name="Pursley I."/>
            <person name="Horton D.L."/>
            <person name="Alikhan N.F."/>
            <person name="Baker D."/>
            <person name="Gharbi K."/>
            <person name="Hall N."/>
            <person name="Watson M."/>
            <person name="Adriaenssens E.M."/>
            <person name="Foster-Nyarko E."/>
            <person name="Jarju S."/>
            <person name="Secka A."/>
            <person name="Antonio M."/>
            <person name="Oren A."/>
            <person name="Chaudhuri R.R."/>
            <person name="La Ragione R."/>
            <person name="Hildebrand F."/>
            <person name="Pallen M.J."/>
        </authorList>
    </citation>
    <scope>NUCLEOTIDE SEQUENCE</scope>
    <source>
        <strain evidence="7">F1-3629</strain>
    </source>
</reference>
<feature type="region of interest" description="Disordered" evidence="5">
    <location>
        <begin position="111"/>
        <end position="176"/>
    </location>
</feature>
<evidence type="ECO:0000256" key="6">
    <source>
        <dbReference type="SAM" id="Phobius"/>
    </source>
</evidence>
<dbReference type="Proteomes" id="UP000771749">
    <property type="component" value="Unassembled WGS sequence"/>
</dbReference>
<gene>
    <name evidence="7" type="ORF">IAC07_07910</name>
</gene>
<feature type="compositionally biased region" description="Basic and acidic residues" evidence="5">
    <location>
        <begin position="135"/>
        <end position="158"/>
    </location>
</feature>
<comment type="subcellular location">
    <subcellularLocation>
        <location evidence="1">Membrane</location>
        <topology evidence="1">Single-pass membrane protein</topology>
    </subcellularLocation>
</comment>
<feature type="compositionally biased region" description="Basic and acidic residues" evidence="5">
    <location>
        <begin position="166"/>
        <end position="176"/>
    </location>
</feature>
<name>A0A940IH59_9BACT</name>
<proteinExistence type="predicted"/>
<comment type="caution">
    <text evidence="7">The sequence shown here is derived from an EMBL/GenBank/DDBJ whole genome shotgun (WGS) entry which is preliminary data.</text>
</comment>
<reference evidence="7" key="1">
    <citation type="submission" date="2020-10" db="EMBL/GenBank/DDBJ databases">
        <authorList>
            <person name="Gilroy R."/>
        </authorList>
    </citation>
    <scope>NUCLEOTIDE SEQUENCE</scope>
    <source>
        <strain evidence="7">F1-3629</strain>
    </source>
</reference>